<dbReference type="PANTHER" id="PTHR21461:SF80">
    <property type="entry name" value="GLYCOSYLTRANSFERASE FAMILY 92 PROTEIN"/>
    <property type="match status" value="1"/>
</dbReference>
<protein>
    <recommendedName>
        <fullName evidence="8">Glycosyltransferase family 92 protein</fullName>
        <ecNumber evidence="8">2.4.1.-</ecNumber>
    </recommendedName>
</protein>
<dbReference type="GO" id="GO:0016757">
    <property type="term" value="F:glycosyltransferase activity"/>
    <property type="evidence" value="ECO:0007669"/>
    <property type="project" value="UniProtKB-UniRule"/>
</dbReference>
<dbReference type="EC" id="2.4.1.-" evidence="8"/>
<dbReference type="PANTHER" id="PTHR21461">
    <property type="entry name" value="GLYCOSYLTRANSFERASE FAMILY 92 PROTEIN"/>
    <property type="match status" value="1"/>
</dbReference>
<keyword evidence="5" id="KW-0812">Transmembrane</keyword>
<organism evidence="9 10">
    <name type="scientific">Parastrongyloides trichosuri</name>
    <name type="common">Possum-specific nematode worm</name>
    <dbReference type="NCBI Taxonomy" id="131310"/>
    <lineage>
        <taxon>Eukaryota</taxon>
        <taxon>Metazoa</taxon>
        <taxon>Ecdysozoa</taxon>
        <taxon>Nematoda</taxon>
        <taxon>Chromadorea</taxon>
        <taxon>Rhabditida</taxon>
        <taxon>Tylenchina</taxon>
        <taxon>Panagrolaimomorpha</taxon>
        <taxon>Strongyloidoidea</taxon>
        <taxon>Strongyloididae</taxon>
        <taxon>Parastrongyloides</taxon>
    </lineage>
</organism>
<keyword evidence="4 8" id="KW-0808">Transferase</keyword>
<dbReference type="GO" id="GO:0005737">
    <property type="term" value="C:cytoplasm"/>
    <property type="evidence" value="ECO:0007669"/>
    <property type="project" value="TreeGrafter"/>
</dbReference>
<keyword evidence="6" id="KW-1133">Transmembrane helix</keyword>
<evidence type="ECO:0000256" key="8">
    <source>
        <dbReference type="RuleBase" id="RU366017"/>
    </source>
</evidence>
<comment type="subcellular location">
    <subcellularLocation>
        <location evidence="1">Membrane</location>
        <topology evidence="1">Single-pass membrane protein</topology>
    </subcellularLocation>
</comment>
<evidence type="ECO:0000313" key="9">
    <source>
        <dbReference type="Proteomes" id="UP000038045"/>
    </source>
</evidence>
<dbReference type="Proteomes" id="UP000038045">
    <property type="component" value="Unplaced"/>
</dbReference>
<dbReference type="WBParaSite" id="PTRK_0000090700.1">
    <property type="protein sequence ID" value="PTRK_0000090700.1"/>
    <property type="gene ID" value="PTRK_0000090700"/>
</dbReference>
<evidence type="ECO:0000256" key="6">
    <source>
        <dbReference type="ARBA" id="ARBA00022989"/>
    </source>
</evidence>
<evidence type="ECO:0000313" key="10">
    <source>
        <dbReference type="WBParaSite" id="PTRK_0000090700.1"/>
    </source>
</evidence>
<accession>A0A0N4Z211</accession>
<evidence type="ECO:0000256" key="3">
    <source>
        <dbReference type="ARBA" id="ARBA00022676"/>
    </source>
</evidence>
<dbReference type="AlphaFoldDB" id="A0A0N4Z211"/>
<sequence>MVNTNVEYLLNVDAGIWQSVIEYFGRIADRTDNIKKITSAEDLNICRKNSLNKKTSYSFKTKEKKQTHLKCLKQVFIENKDVEKHYEGLYKYTKFLQINESINPWSFIKNINYLDVKLDKKLQGKKQKYCSYLFNCIQKINFNFTTTTPNNKKHLPNISSLLKTTKSVSKITKDMYKIYLKSAFLITNTTIRLTMVKSVEDDTMLFYRLPYKSKKFKNYYKINLRCQSGECIEKGLNFCTYVGYVGDITDNDIMLRESKEIYITKDILTLNDIKIPLIDSRPKLIIDNIIQYSHTLGICIQPMYLYYDYPTIIRFFENWIHEGATKFYIYYQSSLNKVKEIIDAYKKNNQIDIEIIDWSKFPFDEENDQYNPNGELYRLEVPLATYDCMQRARNNVKFVVSTDLDEIIHVNQGSYNGNLINLLEKESIGNPESAVFSFQSRRGYIKSNWGIGEPKYIDFSIYSNLVMDTNVFERPLYQKNIYRPERVISYQIHLIRSLEFNPLTGKKYSYTFLSPSSAFIFHLRRYKDYFTFSTTTSQSTILKEKSIQWGKNFYNNLEKLNFTSNGWLINIDKVGLELENCRKRVARTMGQIICQSVEVCENKMKEINSNNMIRANNSWIVI</sequence>
<keyword evidence="3 8" id="KW-0328">Glycosyltransferase</keyword>
<name>A0A0N4Z211_PARTI</name>
<evidence type="ECO:0000256" key="4">
    <source>
        <dbReference type="ARBA" id="ARBA00022679"/>
    </source>
</evidence>
<proteinExistence type="inferred from homology"/>
<keyword evidence="7" id="KW-0472">Membrane</keyword>
<evidence type="ECO:0000256" key="1">
    <source>
        <dbReference type="ARBA" id="ARBA00004167"/>
    </source>
</evidence>
<evidence type="ECO:0000256" key="7">
    <source>
        <dbReference type="ARBA" id="ARBA00023136"/>
    </source>
</evidence>
<reference evidence="10" key="1">
    <citation type="submission" date="2017-02" db="UniProtKB">
        <authorList>
            <consortium name="WormBaseParasite"/>
        </authorList>
    </citation>
    <scope>IDENTIFICATION</scope>
</reference>
<evidence type="ECO:0000256" key="5">
    <source>
        <dbReference type="ARBA" id="ARBA00022692"/>
    </source>
</evidence>
<dbReference type="GO" id="GO:0016020">
    <property type="term" value="C:membrane"/>
    <property type="evidence" value="ECO:0007669"/>
    <property type="project" value="UniProtKB-SubCell"/>
</dbReference>
<evidence type="ECO:0000256" key="2">
    <source>
        <dbReference type="ARBA" id="ARBA00007647"/>
    </source>
</evidence>
<dbReference type="InterPro" id="IPR008166">
    <property type="entry name" value="Glyco_transf_92"/>
</dbReference>
<comment type="similarity">
    <text evidence="2 8">Belongs to the glycosyltransferase 92 family.</text>
</comment>
<keyword evidence="9" id="KW-1185">Reference proteome</keyword>
<dbReference type="Pfam" id="PF01697">
    <property type="entry name" value="Glyco_transf_92"/>
    <property type="match status" value="1"/>
</dbReference>